<accession>A0A2U8WBT0</accession>
<reference evidence="7" key="1">
    <citation type="submission" date="2018-05" db="EMBL/GenBank/DDBJ databases">
        <title>Complete Genome Sequence of Methylobacterium sp. 17SD2-17.</title>
        <authorList>
            <person name="Srinivasan S."/>
        </authorList>
    </citation>
    <scope>NUCLEOTIDE SEQUENCE [LARGE SCALE GENOMIC DNA]</scope>
    <source>
        <strain evidence="7">17SD2-17</strain>
    </source>
</reference>
<dbReference type="SUPFAM" id="SSF52172">
    <property type="entry name" value="CheY-like"/>
    <property type="match status" value="1"/>
</dbReference>
<evidence type="ECO:0000256" key="4">
    <source>
        <dbReference type="PROSITE-ProRule" id="PRU00169"/>
    </source>
</evidence>
<evidence type="ECO:0000313" key="7">
    <source>
        <dbReference type="Proteomes" id="UP000245926"/>
    </source>
</evidence>
<dbReference type="EMBL" id="CP029550">
    <property type="protein sequence ID" value="AWN43624.1"/>
    <property type="molecule type" value="Genomic_DNA"/>
</dbReference>
<dbReference type="PROSITE" id="PS50110">
    <property type="entry name" value="RESPONSE_REGULATORY"/>
    <property type="match status" value="1"/>
</dbReference>
<keyword evidence="1 4" id="KW-0597">Phosphoprotein</keyword>
<evidence type="ECO:0000313" key="6">
    <source>
        <dbReference type="EMBL" id="AWN43624.1"/>
    </source>
</evidence>
<proteinExistence type="predicted"/>
<dbReference type="InterPro" id="IPR011006">
    <property type="entry name" value="CheY-like_superfamily"/>
</dbReference>
<dbReference type="GO" id="GO:0000160">
    <property type="term" value="P:phosphorelay signal transduction system"/>
    <property type="evidence" value="ECO:0007669"/>
    <property type="project" value="InterPro"/>
</dbReference>
<dbReference type="InterPro" id="IPR001789">
    <property type="entry name" value="Sig_transdc_resp-reg_receiver"/>
</dbReference>
<keyword evidence="7" id="KW-1185">Reference proteome</keyword>
<dbReference type="Proteomes" id="UP000245926">
    <property type="component" value="Chromosome"/>
</dbReference>
<dbReference type="InterPro" id="IPR050595">
    <property type="entry name" value="Bact_response_regulator"/>
</dbReference>
<dbReference type="KEGG" id="mets:DK389_27860"/>
<sequence length="146" mass="15109">MADASVPTAFGVLIVEDVPVQRMAAASALRDAGLRVAEASTVDGATAALDADPDIRIMVTDIDLVGEPLTGLTLAKAVAARWPEIALLIVSGVVVPEPEAMPQGARFLRKPFEAETLLGAVRDLVATRAAGALEPDPRDISGRISS</sequence>
<dbReference type="AlphaFoldDB" id="A0A2U8WBT0"/>
<evidence type="ECO:0000256" key="1">
    <source>
        <dbReference type="ARBA" id="ARBA00022553"/>
    </source>
</evidence>
<gene>
    <name evidence="6" type="ORF">DK389_27860</name>
</gene>
<dbReference type="Gene3D" id="3.40.50.2300">
    <property type="match status" value="1"/>
</dbReference>
<evidence type="ECO:0000256" key="3">
    <source>
        <dbReference type="ARBA" id="ARBA00023163"/>
    </source>
</evidence>
<organism evidence="6 7">
    <name type="scientific">Methylobacterium durans</name>
    <dbReference type="NCBI Taxonomy" id="2202825"/>
    <lineage>
        <taxon>Bacteria</taxon>
        <taxon>Pseudomonadati</taxon>
        <taxon>Pseudomonadota</taxon>
        <taxon>Alphaproteobacteria</taxon>
        <taxon>Hyphomicrobiales</taxon>
        <taxon>Methylobacteriaceae</taxon>
        <taxon>Methylobacterium</taxon>
    </lineage>
</organism>
<dbReference type="PANTHER" id="PTHR44591:SF3">
    <property type="entry name" value="RESPONSE REGULATORY DOMAIN-CONTAINING PROTEIN"/>
    <property type="match status" value="1"/>
</dbReference>
<dbReference type="RefSeq" id="WP_109894600.1">
    <property type="nucleotide sequence ID" value="NZ_CP029550.1"/>
</dbReference>
<feature type="modified residue" description="4-aspartylphosphate" evidence="4">
    <location>
        <position position="61"/>
    </location>
</feature>
<feature type="domain" description="Response regulatory" evidence="5">
    <location>
        <begin position="11"/>
        <end position="125"/>
    </location>
</feature>
<name>A0A2U8WBT0_9HYPH</name>
<evidence type="ECO:0000256" key="2">
    <source>
        <dbReference type="ARBA" id="ARBA00023015"/>
    </source>
</evidence>
<dbReference type="SMART" id="SM00448">
    <property type="entry name" value="REC"/>
    <property type="match status" value="1"/>
</dbReference>
<keyword evidence="3" id="KW-0804">Transcription</keyword>
<dbReference type="OrthoDB" id="7995163at2"/>
<dbReference type="Pfam" id="PF00072">
    <property type="entry name" value="Response_reg"/>
    <property type="match status" value="1"/>
</dbReference>
<evidence type="ECO:0000259" key="5">
    <source>
        <dbReference type="PROSITE" id="PS50110"/>
    </source>
</evidence>
<protein>
    <submittedName>
        <fullName evidence="6">Response regulator</fullName>
    </submittedName>
</protein>
<dbReference type="PANTHER" id="PTHR44591">
    <property type="entry name" value="STRESS RESPONSE REGULATOR PROTEIN 1"/>
    <property type="match status" value="1"/>
</dbReference>
<keyword evidence="2" id="KW-0805">Transcription regulation</keyword>